<feature type="compositionally biased region" description="Pro residues" evidence="1">
    <location>
        <begin position="346"/>
        <end position="357"/>
    </location>
</feature>
<accession>A0A0G4H6E8</accession>
<dbReference type="VEuPathDB" id="CryptoDB:Cvel_5769"/>
<sequence length="903" mass="95672">MSQSKKCGVLVDGAYLWTSWNATVEAKTPGDSITAEGFLDLMLPAIRKGLHLQDGDLSVKGFPPGIAKVVFVDGDNEKYMAQVRGVKDTRSMKIRREFHDDLRRRGVNLERCEFKRQSLTDDKGESHTGWVQKGGDVTIACKLISMYLEDPEELDSIILITGDADLAFAVKYVRNSLFQNCSRKNCASGHADRAKPIYIAGFKNHLALDLYDGSEAVNAVCNIDELEGFQQLVQDVTNKFTGKRLVASPSFVPDSYPSAPPPPQQPLAQIGTLGGIGPPATSGSIGTGGGAFRRPSPVETRERGGPHISSPPTHPGLGGPSGVLPGSAKANGVRKDPPGGKGGTGFPPPSSPLPPSLADPALDDTETGGWGGATAVGSAKGDPTDITSLFITGRTPSPADGQAPPSSQRRGRYFDGDSRFRSDAPSFVPQSSLGVLGLGGGGGGASGGLGEPAARPRTGSDTGPFLSSVPVSVPPPSYSPAPHAAEKAAPPSSRRGKRGNKGDKDKEGAKGGATGTPLKSARGGEGLEGDKVTSPLPSTSLQAVTPIAGSSSSGQNQNRLNASGREGEKEKERDPSRKSGSKKGPSPVKNHAGGGGATAPVDSNRNWGANPSPDLTLMLVDGSPKKDRKDIEEKNRREIAELMREGTKKRLPPPDDDKGLDIEEKVSEWPDTVDLAKKRLALPQLSNLPVTASHQLVKSEVDRLRLLVNSVRYPVSDTQAGGGQTPPEYQQYLNSLMRACHEDLAGMSVFIIFCETAEQRTMACVAFIEFDRRIIIAVNAPRHFKTAGRQLAAENLPPVVVSSNLSLEETKKAGEVVQETVHQVGVTDLDNLVTQSDRFLDLFLDGVGDDKALACLCCSPPLVVSNAFNRAAQVRLLGECRVILVRFAPSSAEEGQEEEENPW</sequence>
<proteinExistence type="predicted"/>
<feature type="compositionally biased region" description="Low complexity" evidence="1">
    <location>
        <begin position="480"/>
        <end position="493"/>
    </location>
</feature>
<reference evidence="2" key="1">
    <citation type="submission" date="2014-11" db="EMBL/GenBank/DDBJ databases">
        <authorList>
            <person name="Otto D Thomas"/>
            <person name="Naeem Raeece"/>
        </authorList>
    </citation>
    <scope>NUCLEOTIDE SEQUENCE</scope>
</reference>
<dbReference type="EMBL" id="CDMZ01001931">
    <property type="protein sequence ID" value="CEM39440.1"/>
    <property type="molecule type" value="Genomic_DNA"/>
</dbReference>
<evidence type="ECO:0000256" key="1">
    <source>
        <dbReference type="SAM" id="MobiDB-lite"/>
    </source>
</evidence>
<feature type="compositionally biased region" description="Polar residues" evidence="1">
    <location>
        <begin position="535"/>
        <end position="561"/>
    </location>
</feature>
<dbReference type="Gene3D" id="3.40.50.1010">
    <property type="entry name" value="5'-nuclease"/>
    <property type="match status" value="1"/>
</dbReference>
<organism evidence="2">
    <name type="scientific">Chromera velia CCMP2878</name>
    <dbReference type="NCBI Taxonomy" id="1169474"/>
    <lineage>
        <taxon>Eukaryota</taxon>
        <taxon>Sar</taxon>
        <taxon>Alveolata</taxon>
        <taxon>Colpodellida</taxon>
        <taxon>Chromeraceae</taxon>
        <taxon>Chromera</taxon>
    </lineage>
</organism>
<evidence type="ECO:0000313" key="2">
    <source>
        <dbReference type="EMBL" id="CEM39440.1"/>
    </source>
</evidence>
<dbReference type="AlphaFoldDB" id="A0A0G4H6E8"/>
<protein>
    <submittedName>
        <fullName evidence="2">Uncharacterized protein</fullName>
    </submittedName>
</protein>
<name>A0A0G4H6E8_9ALVE</name>
<feature type="compositionally biased region" description="Basic and acidic residues" evidence="1">
    <location>
        <begin position="565"/>
        <end position="577"/>
    </location>
</feature>
<feature type="compositionally biased region" description="Basic and acidic residues" evidence="1">
    <location>
        <begin position="412"/>
        <end position="422"/>
    </location>
</feature>
<feature type="region of interest" description="Disordered" evidence="1">
    <location>
        <begin position="252"/>
        <end position="634"/>
    </location>
</feature>
<gene>
    <name evidence="2" type="ORF">Cvel_5769</name>
</gene>
<feature type="compositionally biased region" description="Basic and acidic residues" evidence="1">
    <location>
        <begin position="500"/>
        <end position="509"/>
    </location>
</feature>
<feature type="compositionally biased region" description="Basic and acidic residues" evidence="1">
    <location>
        <begin position="623"/>
        <end position="634"/>
    </location>
</feature>
<feature type="compositionally biased region" description="Gly residues" evidence="1">
    <location>
        <begin position="436"/>
        <end position="450"/>
    </location>
</feature>